<dbReference type="SUPFAM" id="SSF100950">
    <property type="entry name" value="NagB/RpiA/CoA transferase-like"/>
    <property type="match status" value="1"/>
</dbReference>
<dbReference type="GO" id="GO:0017057">
    <property type="term" value="F:6-phosphogluconolactonase activity"/>
    <property type="evidence" value="ECO:0007669"/>
    <property type="project" value="UniProtKB-EC"/>
</dbReference>
<dbReference type="InterPro" id="IPR006148">
    <property type="entry name" value="Glc/Gal-6P_isomerase"/>
</dbReference>
<dbReference type="PANTHER" id="PTHR11054:SF0">
    <property type="entry name" value="6-PHOSPHOGLUCONOLACTONASE"/>
    <property type="match status" value="1"/>
</dbReference>
<evidence type="ECO:0000256" key="3">
    <source>
        <dbReference type="ARBA" id="ARBA00004961"/>
    </source>
</evidence>
<dbReference type="CDD" id="cd01400">
    <property type="entry name" value="6PGL"/>
    <property type="match status" value="1"/>
</dbReference>
<dbReference type="InterPro" id="IPR037171">
    <property type="entry name" value="NagB/RpiA_transferase-like"/>
</dbReference>
<proteinExistence type="inferred from homology"/>
<evidence type="ECO:0000256" key="1">
    <source>
        <dbReference type="ARBA" id="ARBA00000832"/>
    </source>
</evidence>
<comment type="catalytic activity">
    <reaction evidence="1 7">
        <text>6-phospho-D-glucono-1,5-lactone + H2O = 6-phospho-D-gluconate + H(+)</text>
        <dbReference type="Rhea" id="RHEA:12556"/>
        <dbReference type="ChEBI" id="CHEBI:15377"/>
        <dbReference type="ChEBI" id="CHEBI:15378"/>
        <dbReference type="ChEBI" id="CHEBI:57955"/>
        <dbReference type="ChEBI" id="CHEBI:58759"/>
        <dbReference type="EC" id="3.1.1.31"/>
    </reaction>
</comment>
<dbReference type="EC" id="3.1.1.31" evidence="5 7"/>
<keyword evidence="7 9" id="KW-0378">Hydrolase</keyword>
<evidence type="ECO:0000256" key="4">
    <source>
        <dbReference type="ARBA" id="ARBA00010662"/>
    </source>
</evidence>
<reference evidence="9" key="2">
    <citation type="submission" date="2022-01" db="EMBL/GenBank/DDBJ databases">
        <authorList>
            <person name="Zivanovic Y."/>
            <person name="Moreira D."/>
            <person name="Lopez-Garcia P."/>
        </authorList>
    </citation>
    <scope>NUCLEOTIDE SEQUENCE</scope>
    <source>
        <strain evidence="9">G9</strain>
    </source>
</reference>
<evidence type="ECO:0000256" key="5">
    <source>
        <dbReference type="ARBA" id="ARBA00013198"/>
    </source>
</evidence>
<name>A0ABT6EWW8_9SYNE</name>
<feature type="domain" description="Glucosamine/galactosamine-6-phosphate isomerase" evidence="8">
    <location>
        <begin position="13"/>
        <end position="231"/>
    </location>
</feature>
<dbReference type="NCBIfam" id="TIGR01198">
    <property type="entry name" value="pgl"/>
    <property type="match status" value="1"/>
</dbReference>
<evidence type="ECO:0000313" key="9">
    <source>
        <dbReference type="EMBL" id="MDG2990282.1"/>
    </source>
</evidence>
<evidence type="ECO:0000256" key="6">
    <source>
        <dbReference type="ARBA" id="ARBA00020337"/>
    </source>
</evidence>
<dbReference type="InterPro" id="IPR005900">
    <property type="entry name" value="6-phosphogluconolactonase_DevB"/>
</dbReference>
<protein>
    <recommendedName>
        <fullName evidence="6 7">6-phosphogluconolactonase</fullName>
        <shortName evidence="7">6PGL</shortName>
        <ecNumber evidence="5 7">3.1.1.31</ecNumber>
    </recommendedName>
</protein>
<dbReference type="PANTHER" id="PTHR11054">
    <property type="entry name" value="6-PHOSPHOGLUCONOLACTONASE"/>
    <property type="match status" value="1"/>
</dbReference>
<evidence type="ECO:0000259" key="8">
    <source>
        <dbReference type="Pfam" id="PF01182"/>
    </source>
</evidence>
<evidence type="ECO:0000313" key="10">
    <source>
        <dbReference type="Proteomes" id="UP001154265"/>
    </source>
</evidence>
<evidence type="ECO:0000256" key="2">
    <source>
        <dbReference type="ARBA" id="ARBA00002681"/>
    </source>
</evidence>
<dbReference type="RefSeq" id="WP_277866195.1">
    <property type="nucleotide sequence ID" value="NZ_JAKKUT010000002.1"/>
</dbReference>
<evidence type="ECO:0000256" key="7">
    <source>
        <dbReference type="RuleBase" id="RU365095"/>
    </source>
</evidence>
<dbReference type="EMBL" id="JAKKUT010000002">
    <property type="protein sequence ID" value="MDG2990282.1"/>
    <property type="molecule type" value="Genomic_DNA"/>
</dbReference>
<reference evidence="9" key="1">
    <citation type="journal article" date="2022" name="Genome Biol. Evol.">
        <title>A New Gene Family Diagnostic for Intracellular Biomineralization of Amorphous Ca Carbonates by Cyanobacteria.</title>
        <authorList>
            <person name="Benzerara K."/>
            <person name="Duprat E."/>
            <person name="Bitard-Feildel T."/>
            <person name="Caumes G."/>
            <person name="Cassier-Chauvat C."/>
            <person name="Chauvat F."/>
            <person name="Dezi M."/>
            <person name="Diop S.I."/>
            <person name="Gaschignard G."/>
            <person name="Gorgen S."/>
            <person name="Gugger M."/>
            <person name="Lopez-Garcia P."/>
            <person name="Millet M."/>
            <person name="Skouri-Panet F."/>
            <person name="Moreira D."/>
            <person name="Callebaut I."/>
        </authorList>
    </citation>
    <scope>NUCLEOTIDE SEQUENCE</scope>
    <source>
        <strain evidence="9">G9</strain>
    </source>
</reference>
<comment type="function">
    <text evidence="2 7">Hydrolysis of 6-phosphogluconolactone to 6-phosphogluconate.</text>
</comment>
<comment type="caution">
    <text evidence="9">The sequence shown here is derived from an EMBL/GenBank/DDBJ whole genome shotgun (WGS) entry which is preliminary data.</text>
</comment>
<keyword evidence="10" id="KW-1185">Reference proteome</keyword>
<comment type="pathway">
    <text evidence="3 7">Carbohydrate degradation; pentose phosphate pathway; D-ribulose 5-phosphate from D-glucose 6-phosphate (oxidative stage): step 2/3.</text>
</comment>
<comment type="similarity">
    <text evidence="4 7">Belongs to the glucosamine/galactosamine-6-phosphate isomerase family. 6-phosphogluconolactonase subfamily.</text>
</comment>
<sequence length="246" mass="27209">MANKLRHIEVLPDLETLCQRALDITLECLTAAINERDQFTIALAGGSTPTGLYEKLSKESLPWDKFQVFWGDERYVPLAHPDSNAGKAKQVWLDLVPIPSQNIHITPTHLKEPVAAAAAYEETLQRVFQTHGGEIPQFDLILLGMGPDGHTASLFPHTPALQVSDRLVTVGKKDDQPRITFTVPLINHAKTVLFLVSGSNKQQALSHVFNRTGDPQTYPTRLIEPEQSLIWLLDQEAGLGVTPPES</sequence>
<dbReference type="Pfam" id="PF01182">
    <property type="entry name" value="Glucosamine_iso"/>
    <property type="match status" value="1"/>
</dbReference>
<accession>A0ABT6EWW8</accession>
<gene>
    <name evidence="7 9" type="primary">pgl</name>
    <name evidence="9" type="ORF">L3556_04930</name>
</gene>
<dbReference type="InterPro" id="IPR039104">
    <property type="entry name" value="6PGL"/>
</dbReference>
<organism evidence="9 10">
    <name type="scientific">Candidatus Synechococcus calcipolaris G9</name>
    <dbReference type="NCBI Taxonomy" id="1497997"/>
    <lineage>
        <taxon>Bacteria</taxon>
        <taxon>Bacillati</taxon>
        <taxon>Cyanobacteriota</taxon>
        <taxon>Cyanophyceae</taxon>
        <taxon>Synechococcales</taxon>
        <taxon>Synechococcaceae</taxon>
        <taxon>Synechococcus</taxon>
    </lineage>
</organism>
<dbReference type="Gene3D" id="3.40.50.1360">
    <property type="match status" value="1"/>
</dbReference>
<dbReference type="Proteomes" id="UP001154265">
    <property type="component" value="Unassembled WGS sequence"/>
</dbReference>